<reference evidence="2 3" key="1">
    <citation type="journal article" date="2013" name="Curr. Biol.">
        <title>The Genome of the Foraminiferan Reticulomyxa filosa.</title>
        <authorList>
            <person name="Glockner G."/>
            <person name="Hulsmann N."/>
            <person name="Schleicher M."/>
            <person name="Noegel A.A."/>
            <person name="Eichinger L."/>
            <person name="Gallinger C."/>
            <person name="Pawlowski J."/>
            <person name="Sierra R."/>
            <person name="Euteneuer U."/>
            <person name="Pillet L."/>
            <person name="Moustafa A."/>
            <person name="Platzer M."/>
            <person name="Groth M."/>
            <person name="Szafranski K."/>
            <person name="Schliwa M."/>
        </authorList>
    </citation>
    <scope>NUCLEOTIDE SEQUENCE [LARGE SCALE GENOMIC DNA]</scope>
</reference>
<feature type="compositionally biased region" description="Pro residues" evidence="1">
    <location>
        <begin position="225"/>
        <end position="234"/>
    </location>
</feature>
<protein>
    <submittedName>
        <fullName evidence="2">Uncharacterized protein</fullName>
    </submittedName>
</protein>
<evidence type="ECO:0000313" key="3">
    <source>
        <dbReference type="Proteomes" id="UP000023152"/>
    </source>
</evidence>
<accession>X6N0Z6</accession>
<gene>
    <name evidence="2" type="ORF">RFI_17856</name>
</gene>
<name>X6N0Z6_RETFI</name>
<dbReference type="Proteomes" id="UP000023152">
    <property type="component" value="Unassembled WGS sequence"/>
</dbReference>
<proteinExistence type="predicted"/>
<feature type="region of interest" description="Disordered" evidence="1">
    <location>
        <begin position="218"/>
        <end position="238"/>
    </location>
</feature>
<dbReference type="EMBL" id="ASPP01013723">
    <property type="protein sequence ID" value="ETO19374.1"/>
    <property type="molecule type" value="Genomic_DNA"/>
</dbReference>
<evidence type="ECO:0000256" key="1">
    <source>
        <dbReference type="SAM" id="MobiDB-lite"/>
    </source>
</evidence>
<keyword evidence="3" id="KW-1185">Reference proteome</keyword>
<sequence length="296" mass="34138">MMKSLDELCYVITQLPKCSEYIFCPPCSNSSTRANNVLSEYLYLMLHRNYNDDPVRHNAMERAQQSKFKSTPFPQMQYLEMTIEPPFRVDAMKWLCQLLRDHSTLRYFNLTVAFSTSSLNVNHNINDNDNDNDNDNALVLSLLEQLFQQLSLNTSLKKLRLSFQLPSSRSLKASAKQHIATVRKELVYLLLKHKQLKCLDIDLSSQANWRIFDIDQDIHHHHHPPPPPPPPPSLPLQTNATQISLDNAIAENGNDAFDMRPLLQMFNPKSTLYQQMYHSLTSMSTGAFTIHRLHSV</sequence>
<dbReference type="AlphaFoldDB" id="X6N0Z6"/>
<evidence type="ECO:0000313" key="2">
    <source>
        <dbReference type="EMBL" id="ETO19374.1"/>
    </source>
</evidence>
<comment type="caution">
    <text evidence="2">The sequence shown here is derived from an EMBL/GenBank/DDBJ whole genome shotgun (WGS) entry which is preliminary data.</text>
</comment>
<organism evidence="2 3">
    <name type="scientific">Reticulomyxa filosa</name>
    <dbReference type="NCBI Taxonomy" id="46433"/>
    <lineage>
        <taxon>Eukaryota</taxon>
        <taxon>Sar</taxon>
        <taxon>Rhizaria</taxon>
        <taxon>Retaria</taxon>
        <taxon>Foraminifera</taxon>
        <taxon>Monothalamids</taxon>
        <taxon>Reticulomyxidae</taxon>
        <taxon>Reticulomyxa</taxon>
    </lineage>
</organism>